<dbReference type="AlphaFoldDB" id="A0A8E0NB49"/>
<keyword evidence="1" id="KW-0732">Signal</keyword>
<dbReference type="RefSeq" id="WP_021697331.1">
    <property type="nucleotide sequence ID" value="NZ_BATC01000021.1"/>
</dbReference>
<dbReference type="PROSITE" id="PS51257">
    <property type="entry name" value="PROKAR_LIPOPROTEIN"/>
    <property type="match status" value="1"/>
</dbReference>
<evidence type="ECO:0000313" key="3">
    <source>
        <dbReference type="Proteomes" id="UP000016569"/>
    </source>
</evidence>
<sequence>MKRVILASVAALALTACATATPYQAASPQARGGYSEMQIEQNRFRVGFAGNSVTSRDTVEMYLLYRAAELTAQSGYDWFQTVDRATDRDTRYVGTPDPFYSSRYGPYWGPSWRFYRGGFWGPWGDPWGRDLDVREVTRFEASTEILMGRGAKPNDPNAFDAREVMQNIGPRVVRPSMN</sequence>
<protein>
    <recommendedName>
        <fullName evidence="4">Lipoprotein</fullName>
    </recommendedName>
</protein>
<dbReference type="EMBL" id="BATC01000021">
    <property type="protein sequence ID" value="GAD59236.1"/>
    <property type="molecule type" value="Genomic_DNA"/>
</dbReference>
<evidence type="ECO:0000313" key="2">
    <source>
        <dbReference type="EMBL" id="GAD59236.1"/>
    </source>
</evidence>
<comment type="caution">
    <text evidence="2">The sequence shown here is derived from an EMBL/GenBank/DDBJ whole genome shotgun (WGS) entry which is preliminary data.</text>
</comment>
<dbReference type="Proteomes" id="UP000016569">
    <property type="component" value="Unassembled WGS sequence"/>
</dbReference>
<evidence type="ECO:0008006" key="4">
    <source>
        <dbReference type="Google" id="ProtNLM"/>
    </source>
</evidence>
<feature type="chain" id="PRO_5034786496" description="Lipoprotein" evidence="1">
    <location>
        <begin position="26"/>
        <end position="178"/>
    </location>
</feature>
<keyword evidence="3" id="KW-1185">Reference proteome</keyword>
<organism evidence="2 3">
    <name type="scientific">Brevundimonas abyssalis TAR-001</name>
    <dbReference type="NCBI Taxonomy" id="1391729"/>
    <lineage>
        <taxon>Bacteria</taxon>
        <taxon>Pseudomonadati</taxon>
        <taxon>Pseudomonadota</taxon>
        <taxon>Alphaproteobacteria</taxon>
        <taxon>Caulobacterales</taxon>
        <taxon>Caulobacteraceae</taxon>
        <taxon>Brevundimonas</taxon>
    </lineage>
</organism>
<gene>
    <name evidence="2" type="ORF">MBEBAB_1486</name>
</gene>
<dbReference type="OrthoDB" id="7172943at2"/>
<evidence type="ECO:0000256" key="1">
    <source>
        <dbReference type="SAM" id="SignalP"/>
    </source>
</evidence>
<proteinExistence type="predicted"/>
<name>A0A8E0NB49_9CAUL</name>
<reference evidence="3" key="1">
    <citation type="journal article" date="2013" name="Genome Announc.">
        <title>Draft Genome Sequence of the Dimorphic Prosthecate Bacterium Brevundimonas abyssalis TAR-001T.</title>
        <authorList>
            <person name="Tsubouchi T."/>
            <person name="Nishi S."/>
            <person name="Usui K."/>
            <person name="Shimane Y."/>
            <person name="Takaki Y."/>
            <person name="Maruyama T."/>
            <person name="Hatada Y."/>
        </authorList>
    </citation>
    <scope>NUCLEOTIDE SEQUENCE [LARGE SCALE GENOMIC DNA]</scope>
    <source>
        <strain evidence="3">TAR-001</strain>
    </source>
</reference>
<feature type="signal peptide" evidence="1">
    <location>
        <begin position="1"/>
        <end position="25"/>
    </location>
</feature>
<dbReference type="NCBIfam" id="NF047637">
    <property type="entry name" value="lipo_CC0125"/>
    <property type="match status" value="1"/>
</dbReference>
<accession>A0A8E0NB49</accession>